<evidence type="ECO:0000256" key="9">
    <source>
        <dbReference type="ARBA" id="ARBA00038120"/>
    </source>
</evidence>
<evidence type="ECO:0000259" key="11">
    <source>
        <dbReference type="Pfam" id="PF00535"/>
    </source>
</evidence>
<keyword evidence="6" id="KW-0472">Membrane</keyword>
<evidence type="ECO:0000256" key="8">
    <source>
        <dbReference type="ARBA" id="ARBA00037904"/>
    </source>
</evidence>
<comment type="caution">
    <text evidence="12">The sequence shown here is derived from an EMBL/GenBank/DDBJ whole genome shotgun (WGS) entry which is preliminary data.</text>
</comment>
<name>A0ABT7VN31_9LACO</name>
<gene>
    <name evidence="12" type="ORF">QUW46_06185</name>
</gene>
<comment type="similarity">
    <text evidence="9">Belongs to the glycosyltransferase 2 family. CrtQ subfamily.</text>
</comment>
<comment type="function">
    <text evidence="7">Catalyzes the glycosylation of 4,4'-diaponeurosporenoate, i.e. the esterification of glucose at the C1'' position with the carboxyl group of 4,4'-diaponeurosporenic acid, to form glycosyl-4,4'-diaponeurosporenoate. This is a step in the biosynthesis of staphyloxanthin, an orange pigment present in most staphylococci strains.</text>
</comment>
<evidence type="ECO:0000256" key="5">
    <source>
        <dbReference type="ARBA" id="ARBA00022746"/>
    </source>
</evidence>
<dbReference type="SUPFAM" id="SSF53448">
    <property type="entry name" value="Nucleotide-diphospho-sugar transferases"/>
    <property type="match status" value="1"/>
</dbReference>
<evidence type="ECO:0000256" key="2">
    <source>
        <dbReference type="ARBA" id="ARBA00022475"/>
    </source>
</evidence>
<dbReference type="PANTHER" id="PTHR43646">
    <property type="entry name" value="GLYCOSYLTRANSFERASE"/>
    <property type="match status" value="1"/>
</dbReference>
<dbReference type="RefSeq" id="WP_289560479.1">
    <property type="nucleotide sequence ID" value="NZ_JAUDEO010000032.1"/>
</dbReference>
<reference evidence="13" key="1">
    <citation type="submission" date="2023-06" db="EMBL/GenBank/DDBJ databases">
        <title>Identification and characterization of horizontal gene transfer across gut microbiota members of farm animals based on homology search.</title>
        <authorList>
            <person name="Zeman M."/>
            <person name="Kubasova T."/>
            <person name="Jahodarova E."/>
            <person name="Nykrynova M."/>
            <person name="Rychlik I."/>
        </authorList>
    </citation>
    <scope>NUCLEOTIDE SEQUENCE [LARGE SCALE GENOMIC DNA]</scope>
    <source>
        <strain evidence="13">105_WCHN</strain>
    </source>
</reference>
<reference evidence="12 13" key="2">
    <citation type="submission" date="2023-06" db="EMBL/GenBank/DDBJ databases">
        <title>Identification and characterization of horizontal gene transfer across gut microbiota members of farm animals based on homology search.</title>
        <authorList>
            <person name="Schwarzerova J."/>
            <person name="Nykrynova M."/>
            <person name="Jureckova K."/>
            <person name="Cejkova D."/>
            <person name="Rychlik I."/>
        </authorList>
    </citation>
    <scope>NUCLEOTIDE SEQUENCE [LARGE SCALE GENOMIC DNA]</scope>
    <source>
        <strain evidence="12 13">105_WCHN</strain>
    </source>
</reference>
<dbReference type="InterPro" id="IPR029044">
    <property type="entry name" value="Nucleotide-diphossugar_trans"/>
</dbReference>
<keyword evidence="3" id="KW-0328">Glycosyltransferase</keyword>
<proteinExistence type="inferred from homology"/>
<dbReference type="Pfam" id="PF00535">
    <property type="entry name" value="Glycos_transf_2"/>
    <property type="match status" value="1"/>
</dbReference>
<evidence type="ECO:0000256" key="6">
    <source>
        <dbReference type="ARBA" id="ARBA00023136"/>
    </source>
</evidence>
<organism evidence="12 13">
    <name type="scientific">Limosilactobacillus panis</name>
    <dbReference type="NCBI Taxonomy" id="47493"/>
    <lineage>
        <taxon>Bacteria</taxon>
        <taxon>Bacillati</taxon>
        <taxon>Bacillota</taxon>
        <taxon>Bacilli</taxon>
        <taxon>Lactobacillales</taxon>
        <taxon>Lactobacillaceae</taxon>
        <taxon>Limosilactobacillus</taxon>
    </lineage>
</organism>
<keyword evidence="5" id="KW-0125">Carotenoid biosynthesis</keyword>
<accession>A0ABT7VN31</accession>
<evidence type="ECO:0000256" key="10">
    <source>
        <dbReference type="ARBA" id="ARBA00040345"/>
    </source>
</evidence>
<evidence type="ECO:0000256" key="4">
    <source>
        <dbReference type="ARBA" id="ARBA00022679"/>
    </source>
</evidence>
<dbReference type="Proteomes" id="UP001529423">
    <property type="component" value="Unassembled WGS sequence"/>
</dbReference>
<sequence length="233" mass="26365">MPLVSVIIPTLNEEKNLGRLLDQLPAVCADISYEVVVVDADSHDYTTRVASQYGARVVETAKGNRGRQLRLGVRHSCGEYLWFLHADVQLRAYPHLGRRLTRAVDGGAVAACLRLNYVQSGFFYRFLAVSSNWRARHLGLIFGDQGLFISREMYDRVGGFPDEPLMEDWILSKKLACCGYFAQLPDQIQASSRKYAQHPWRVHAKLMGIKALFLCGVSPQKLAQLYYGKDRQQ</sequence>
<keyword evidence="13" id="KW-1185">Reference proteome</keyword>
<evidence type="ECO:0000313" key="13">
    <source>
        <dbReference type="Proteomes" id="UP001529423"/>
    </source>
</evidence>
<feature type="domain" description="Glycosyltransferase 2-like" evidence="11">
    <location>
        <begin position="5"/>
        <end position="127"/>
    </location>
</feature>
<dbReference type="PANTHER" id="PTHR43646:SF2">
    <property type="entry name" value="GLYCOSYLTRANSFERASE 2-LIKE DOMAIN-CONTAINING PROTEIN"/>
    <property type="match status" value="1"/>
</dbReference>
<dbReference type="NCBIfam" id="TIGR04283">
    <property type="entry name" value="glyco_like_mftF"/>
    <property type="match status" value="1"/>
</dbReference>
<evidence type="ECO:0000256" key="3">
    <source>
        <dbReference type="ARBA" id="ARBA00022676"/>
    </source>
</evidence>
<dbReference type="InterPro" id="IPR026461">
    <property type="entry name" value="Trfase_2_rSAM/seldom_assoc"/>
</dbReference>
<evidence type="ECO:0000313" key="12">
    <source>
        <dbReference type="EMBL" id="MDM8334157.1"/>
    </source>
</evidence>
<comment type="pathway">
    <text evidence="8">Carotenoid biosynthesis; staphyloxanthin biosynthesis; staphyloxanthin from farnesyl diphosphate: step 4/5.</text>
</comment>
<dbReference type="EMBL" id="JAUDEO010000032">
    <property type="protein sequence ID" value="MDM8334157.1"/>
    <property type="molecule type" value="Genomic_DNA"/>
</dbReference>
<dbReference type="InterPro" id="IPR001173">
    <property type="entry name" value="Glyco_trans_2-like"/>
</dbReference>
<keyword evidence="4" id="KW-0808">Transferase</keyword>
<evidence type="ECO:0000256" key="7">
    <source>
        <dbReference type="ARBA" id="ARBA00037281"/>
    </source>
</evidence>
<dbReference type="Gene3D" id="3.90.550.10">
    <property type="entry name" value="Spore Coat Polysaccharide Biosynthesis Protein SpsA, Chain A"/>
    <property type="match status" value="1"/>
</dbReference>
<comment type="subcellular location">
    <subcellularLocation>
        <location evidence="1">Cell membrane</location>
    </subcellularLocation>
</comment>
<keyword evidence="2" id="KW-1003">Cell membrane</keyword>
<dbReference type="CDD" id="cd02522">
    <property type="entry name" value="GT_2_like_a"/>
    <property type="match status" value="1"/>
</dbReference>
<protein>
    <recommendedName>
        <fullName evidence="10">4,4'-diaponeurosporenoate glycosyltransferase</fullName>
    </recommendedName>
</protein>
<reference evidence="12 13" key="3">
    <citation type="submission" date="2023-06" db="EMBL/GenBank/DDBJ databases">
        <authorList>
            <person name="Zeman M."/>
            <person name="Kubasova T."/>
            <person name="Jahodarova E."/>
            <person name="Nykrynova M."/>
            <person name="Rychlik I."/>
        </authorList>
    </citation>
    <scope>NUCLEOTIDE SEQUENCE [LARGE SCALE GENOMIC DNA]</scope>
    <source>
        <strain evidence="12 13">105_WCHN</strain>
    </source>
</reference>
<evidence type="ECO:0000256" key="1">
    <source>
        <dbReference type="ARBA" id="ARBA00004236"/>
    </source>
</evidence>